<evidence type="ECO:0000313" key="1">
    <source>
        <dbReference type="EMBL" id="OTG31751.1"/>
    </source>
</evidence>
<dbReference type="EMBL" id="CM007892">
    <property type="protein sequence ID" value="OTG31751.1"/>
    <property type="molecule type" value="Genomic_DNA"/>
</dbReference>
<dbReference type="AlphaFoldDB" id="A0A251VAU5"/>
<dbReference type="InParanoid" id="A0A251VAU5"/>
<name>A0A251VAU5_HELAN</name>
<sequence length="52" mass="5868">MGRDGSKALRLGFNLGCVYCLTSGSITRCYLIPLVCLRLFKVLLIEDTLHYM</sequence>
<proteinExistence type="predicted"/>
<evidence type="ECO:0000313" key="2">
    <source>
        <dbReference type="Proteomes" id="UP000215914"/>
    </source>
</evidence>
<accession>A0A251VAU5</accession>
<dbReference type="Proteomes" id="UP000215914">
    <property type="component" value="Chromosome 3"/>
</dbReference>
<reference evidence="2" key="1">
    <citation type="journal article" date="2017" name="Nature">
        <title>The sunflower genome provides insights into oil metabolism, flowering and Asterid evolution.</title>
        <authorList>
            <person name="Badouin H."/>
            <person name="Gouzy J."/>
            <person name="Grassa C.J."/>
            <person name="Murat F."/>
            <person name="Staton S.E."/>
            <person name="Cottret L."/>
            <person name="Lelandais-Briere C."/>
            <person name="Owens G.L."/>
            <person name="Carrere S."/>
            <person name="Mayjonade B."/>
            <person name="Legrand L."/>
            <person name="Gill N."/>
            <person name="Kane N.C."/>
            <person name="Bowers J.E."/>
            <person name="Hubner S."/>
            <person name="Bellec A."/>
            <person name="Berard A."/>
            <person name="Berges H."/>
            <person name="Blanchet N."/>
            <person name="Boniface M.C."/>
            <person name="Brunel D."/>
            <person name="Catrice O."/>
            <person name="Chaidir N."/>
            <person name="Claudel C."/>
            <person name="Donnadieu C."/>
            <person name="Faraut T."/>
            <person name="Fievet G."/>
            <person name="Helmstetter N."/>
            <person name="King M."/>
            <person name="Knapp S.J."/>
            <person name="Lai Z."/>
            <person name="Le Paslier M.C."/>
            <person name="Lippi Y."/>
            <person name="Lorenzon L."/>
            <person name="Mandel J.R."/>
            <person name="Marage G."/>
            <person name="Marchand G."/>
            <person name="Marquand E."/>
            <person name="Bret-Mestries E."/>
            <person name="Morien E."/>
            <person name="Nambeesan S."/>
            <person name="Nguyen T."/>
            <person name="Pegot-Espagnet P."/>
            <person name="Pouilly N."/>
            <person name="Raftis F."/>
            <person name="Sallet E."/>
            <person name="Schiex T."/>
            <person name="Thomas J."/>
            <person name="Vandecasteele C."/>
            <person name="Vares D."/>
            <person name="Vear F."/>
            <person name="Vautrin S."/>
            <person name="Crespi M."/>
            <person name="Mangin B."/>
            <person name="Burke J.M."/>
            <person name="Salse J."/>
            <person name="Munos S."/>
            <person name="Vincourt P."/>
            <person name="Rieseberg L.H."/>
            <person name="Langlade N.B."/>
        </authorList>
    </citation>
    <scope>NUCLEOTIDE SEQUENCE [LARGE SCALE GENOMIC DNA]</scope>
    <source>
        <strain evidence="2">cv. SF193</strain>
    </source>
</reference>
<organism evidence="1 2">
    <name type="scientific">Helianthus annuus</name>
    <name type="common">Common sunflower</name>
    <dbReference type="NCBI Taxonomy" id="4232"/>
    <lineage>
        <taxon>Eukaryota</taxon>
        <taxon>Viridiplantae</taxon>
        <taxon>Streptophyta</taxon>
        <taxon>Embryophyta</taxon>
        <taxon>Tracheophyta</taxon>
        <taxon>Spermatophyta</taxon>
        <taxon>Magnoliopsida</taxon>
        <taxon>eudicotyledons</taxon>
        <taxon>Gunneridae</taxon>
        <taxon>Pentapetalae</taxon>
        <taxon>asterids</taxon>
        <taxon>campanulids</taxon>
        <taxon>Asterales</taxon>
        <taxon>Asteraceae</taxon>
        <taxon>Asteroideae</taxon>
        <taxon>Heliantheae alliance</taxon>
        <taxon>Heliantheae</taxon>
        <taxon>Helianthus</taxon>
    </lineage>
</organism>
<keyword evidence="2" id="KW-1185">Reference proteome</keyword>
<protein>
    <submittedName>
        <fullName evidence="1">Uncharacterized protein</fullName>
    </submittedName>
</protein>
<gene>
    <name evidence="1" type="ORF">HannXRQ_Chr03g0079141</name>
</gene>